<dbReference type="GO" id="GO:0005576">
    <property type="term" value="C:extracellular region"/>
    <property type="evidence" value="ECO:0007669"/>
    <property type="project" value="InterPro"/>
</dbReference>
<dbReference type="GO" id="GO:0005344">
    <property type="term" value="F:oxygen carrier activity"/>
    <property type="evidence" value="ECO:0007669"/>
    <property type="project" value="UniProtKB-KW"/>
</dbReference>
<dbReference type="PANTHER" id="PTHR47217:SF1">
    <property type="entry name" value="GLOBIN-LIKE PROTEIN"/>
    <property type="match status" value="1"/>
</dbReference>
<protein>
    <submittedName>
        <fullName evidence="9">Globin 1</fullName>
    </submittedName>
</protein>
<evidence type="ECO:0000313" key="10">
    <source>
        <dbReference type="Proteomes" id="UP000036403"/>
    </source>
</evidence>
<evidence type="ECO:0000313" key="9">
    <source>
        <dbReference type="EMBL" id="KMQ93555.1"/>
    </source>
</evidence>
<evidence type="ECO:0000256" key="4">
    <source>
        <dbReference type="ARBA" id="ARBA00022723"/>
    </source>
</evidence>
<dbReference type="InterPro" id="IPR000971">
    <property type="entry name" value="Globin"/>
</dbReference>
<comment type="caution">
    <text evidence="9">The sequence shown here is derived from an EMBL/GenBank/DDBJ whole genome shotgun (WGS) entry which is preliminary data.</text>
</comment>
<dbReference type="PaxDb" id="67767-A0A0J7NM42"/>
<evidence type="ECO:0000256" key="3">
    <source>
        <dbReference type="ARBA" id="ARBA00022621"/>
    </source>
</evidence>
<dbReference type="STRING" id="67767.A0A0J7NM42"/>
<keyword evidence="4" id="KW-0479">Metal-binding</keyword>
<dbReference type="AlphaFoldDB" id="A0A0J7NM42"/>
<dbReference type="Gene3D" id="1.10.490.10">
    <property type="entry name" value="Globins"/>
    <property type="match status" value="1"/>
</dbReference>
<dbReference type="Proteomes" id="UP000036403">
    <property type="component" value="Unassembled WGS sequence"/>
</dbReference>
<dbReference type="InterPro" id="IPR009050">
    <property type="entry name" value="Globin-like_sf"/>
</dbReference>
<gene>
    <name evidence="9" type="ORF">RF55_6338</name>
</gene>
<evidence type="ECO:0000256" key="5">
    <source>
        <dbReference type="ARBA" id="ARBA00023004"/>
    </source>
</evidence>
<evidence type="ECO:0000256" key="1">
    <source>
        <dbReference type="ARBA" id="ARBA00022448"/>
    </source>
</evidence>
<keyword evidence="1 6" id="KW-0813">Transport</keyword>
<dbReference type="EMBL" id="LBMM01003420">
    <property type="protein sequence ID" value="KMQ93555.1"/>
    <property type="molecule type" value="Genomic_DNA"/>
</dbReference>
<reference evidence="9 10" key="1">
    <citation type="submission" date="2015-04" db="EMBL/GenBank/DDBJ databases">
        <title>Lasius niger genome sequencing.</title>
        <authorList>
            <person name="Konorov E.A."/>
            <person name="Nikitin M.A."/>
            <person name="Kirill M.V."/>
            <person name="Chang P."/>
        </authorList>
    </citation>
    <scope>NUCLEOTIDE SEQUENCE [LARGE SCALE GENOMIC DNA]</scope>
    <source>
        <tissue evidence="9">Whole</tissue>
    </source>
</reference>
<dbReference type="PANTHER" id="PTHR47217">
    <property type="entry name" value="GLOBIN-LIKE PROTEIN"/>
    <property type="match status" value="1"/>
</dbReference>
<comment type="similarity">
    <text evidence="6">Belongs to the globin family.</text>
</comment>
<feature type="compositionally biased region" description="Basic and acidic residues" evidence="7">
    <location>
        <begin position="115"/>
        <end position="130"/>
    </location>
</feature>
<proteinExistence type="inferred from homology"/>
<dbReference type="CDD" id="cd01040">
    <property type="entry name" value="Mb-like"/>
    <property type="match status" value="1"/>
</dbReference>
<dbReference type="GO" id="GO:0005833">
    <property type="term" value="C:hemoglobin complex"/>
    <property type="evidence" value="ECO:0007669"/>
    <property type="project" value="InterPro"/>
</dbReference>
<dbReference type="Pfam" id="PF00042">
    <property type="entry name" value="Globin"/>
    <property type="match status" value="1"/>
</dbReference>
<feature type="domain" description="Globin" evidence="8">
    <location>
        <begin position="1"/>
        <end position="172"/>
    </location>
</feature>
<evidence type="ECO:0000256" key="6">
    <source>
        <dbReference type="RuleBase" id="RU000356"/>
    </source>
</evidence>
<dbReference type="PROSITE" id="PS01033">
    <property type="entry name" value="GLOBIN"/>
    <property type="match status" value="1"/>
</dbReference>
<dbReference type="InterPro" id="IPR002336">
    <property type="entry name" value="Erythrocruorin"/>
</dbReference>
<dbReference type="InterPro" id="IPR012292">
    <property type="entry name" value="Globin/Proto"/>
</dbReference>
<dbReference type="SUPFAM" id="SSF46458">
    <property type="entry name" value="Globin-like"/>
    <property type="match status" value="1"/>
</dbReference>
<dbReference type="InterPro" id="IPR044399">
    <property type="entry name" value="Mb-like_M"/>
</dbReference>
<organism evidence="9 10">
    <name type="scientific">Lasius niger</name>
    <name type="common">Black garden ant</name>
    <dbReference type="NCBI Taxonomy" id="67767"/>
    <lineage>
        <taxon>Eukaryota</taxon>
        <taxon>Metazoa</taxon>
        <taxon>Ecdysozoa</taxon>
        <taxon>Arthropoda</taxon>
        <taxon>Hexapoda</taxon>
        <taxon>Insecta</taxon>
        <taxon>Pterygota</taxon>
        <taxon>Neoptera</taxon>
        <taxon>Endopterygota</taxon>
        <taxon>Hymenoptera</taxon>
        <taxon>Apocrita</taxon>
        <taxon>Aculeata</taxon>
        <taxon>Formicoidea</taxon>
        <taxon>Formicidae</taxon>
        <taxon>Formicinae</taxon>
        <taxon>Lasius</taxon>
        <taxon>Lasius</taxon>
    </lineage>
</organism>
<keyword evidence="5" id="KW-0408">Iron</keyword>
<dbReference type="GO" id="GO:0020037">
    <property type="term" value="F:heme binding"/>
    <property type="evidence" value="ECO:0007669"/>
    <property type="project" value="InterPro"/>
</dbReference>
<feature type="compositionally biased region" description="Polar residues" evidence="7">
    <location>
        <begin position="98"/>
        <end position="111"/>
    </location>
</feature>
<keyword evidence="10" id="KW-1185">Reference proteome</keyword>
<evidence type="ECO:0000256" key="2">
    <source>
        <dbReference type="ARBA" id="ARBA00022617"/>
    </source>
</evidence>
<keyword evidence="3 6" id="KW-0561">Oxygen transport</keyword>
<evidence type="ECO:0000259" key="8">
    <source>
        <dbReference type="PROSITE" id="PS01033"/>
    </source>
</evidence>
<evidence type="ECO:0000256" key="7">
    <source>
        <dbReference type="SAM" id="MobiDB-lite"/>
    </source>
</evidence>
<keyword evidence="2 6" id="KW-0349">Heme</keyword>
<dbReference type="GO" id="GO:0046872">
    <property type="term" value="F:metal ion binding"/>
    <property type="evidence" value="ECO:0007669"/>
    <property type="project" value="UniProtKB-KW"/>
</dbReference>
<dbReference type="PRINTS" id="PR00611">
    <property type="entry name" value="ERYTHCRUORIN"/>
</dbReference>
<sequence>MTERQKRLVQNTWAIARKDEVSAGLAIMIALFKQYPEYQKQFKSFKDVPIDELPKNKRFQAHCVSIISTFGKLIELMYDPELMQASLTNVIEKHKTRGQTQEQFEEVSSSRYRGRTREANEKIAEKEKDPFAGIGPNGSDRADYSQGTGDEIAGKWVADPLLQMLQKKEEKT</sequence>
<feature type="region of interest" description="Disordered" evidence="7">
    <location>
        <begin position="98"/>
        <end position="148"/>
    </location>
</feature>
<name>A0A0J7NM42_LASNI</name>
<accession>A0A0J7NM42</accession>
<dbReference type="GO" id="GO:0019825">
    <property type="term" value="F:oxygen binding"/>
    <property type="evidence" value="ECO:0007669"/>
    <property type="project" value="InterPro"/>
</dbReference>
<dbReference type="OrthoDB" id="436496at2759"/>